<accession>A0A5M3Q223</accession>
<dbReference type="RefSeq" id="WP_136630304.1">
    <property type="nucleotide sequence ID" value="NZ_BGZI01000020.1"/>
</dbReference>
<evidence type="ECO:0000313" key="1">
    <source>
        <dbReference type="EMBL" id="GBO89233.1"/>
    </source>
</evidence>
<evidence type="ECO:0000313" key="2">
    <source>
        <dbReference type="Proteomes" id="UP000387223"/>
    </source>
</evidence>
<sequence length="128" mass="14652">MSDISSTDLVQQVINEFGGDRQAEHPDLPRDFWKQLVCNEETRLGYWELATVEQYPEVKEEKLHTSHVLNVIKDNGGSSWEVYPGIPPSDWIEDVESGETLLGYWEYVVERVTGSLRMLRAERAAGRA</sequence>
<reference evidence="1 2" key="1">
    <citation type="journal article" date="2019" name="J. Gen. Appl. Microbiol.">
        <title>Aerobic degradation of cis-dichloroethene by the marine bacterium Marinobacter salsuginis strain 5N-3.</title>
        <authorList>
            <person name="Inoue Y."/>
            <person name="Fukunaga Y."/>
            <person name="Katsumata H."/>
            <person name="Ohji S."/>
            <person name="Hosoyama A."/>
            <person name="Mori K."/>
            <person name="Ando K."/>
        </authorList>
    </citation>
    <scope>NUCLEOTIDE SEQUENCE [LARGE SCALE GENOMIC DNA]</scope>
    <source>
        <strain evidence="1 2">NBRC 109114</strain>
    </source>
</reference>
<gene>
    <name evidence="1" type="ORF">MSSD14B_29010</name>
</gene>
<protein>
    <submittedName>
        <fullName evidence="1">Uncharacterized protein</fullName>
    </submittedName>
</protein>
<comment type="caution">
    <text evidence="1">The sequence shown here is derived from an EMBL/GenBank/DDBJ whole genome shotgun (WGS) entry which is preliminary data.</text>
</comment>
<dbReference type="Proteomes" id="UP000387223">
    <property type="component" value="Unassembled WGS sequence"/>
</dbReference>
<dbReference type="EMBL" id="BGZI01000020">
    <property type="protein sequence ID" value="GBO89233.1"/>
    <property type="molecule type" value="Genomic_DNA"/>
</dbReference>
<proteinExistence type="predicted"/>
<organism evidence="1 2">
    <name type="scientific">Marinobacter salsuginis</name>
    <dbReference type="NCBI Taxonomy" id="418719"/>
    <lineage>
        <taxon>Bacteria</taxon>
        <taxon>Pseudomonadati</taxon>
        <taxon>Pseudomonadota</taxon>
        <taxon>Gammaproteobacteria</taxon>
        <taxon>Pseudomonadales</taxon>
        <taxon>Marinobacteraceae</taxon>
        <taxon>Marinobacter</taxon>
    </lineage>
</organism>
<dbReference type="AlphaFoldDB" id="A0A5M3Q223"/>
<name>A0A5M3Q223_9GAMM</name>